<dbReference type="Proteomes" id="UP000321172">
    <property type="component" value="Chromosome"/>
</dbReference>
<keyword evidence="1" id="KW-0472">Membrane</keyword>
<dbReference type="AlphaFoldDB" id="A0A5B8S862"/>
<evidence type="ECO:0000256" key="1">
    <source>
        <dbReference type="SAM" id="Phobius"/>
    </source>
</evidence>
<feature type="transmembrane region" description="Helical" evidence="1">
    <location>
        <begin position="12"/>
        <end position="29"/>
    </location>
</feature>
<organism evidence="2 3">
    <name type="scientific">Novosphingobium ginsenosidimutans</name>
    <dbReference type="NCBI Taxonomy" id="1176536"/>
    <lineage>
        <taxon>Bacteria</taxon>
        <taxon>Pseudomonadati</taxon>
        <taxon>Pseudomonadota</taxon>
        <taxon>Alphaproteobacteria</taxon>
        <taxon>Sphingomonadales</taxon>
        <taxon>Sphingomonadaceae</taxon>
        <taxon>Novosphingobium</taxon>
    </lineage>
</organism>
<gene>
    <name evidence="2" type="ORF">FRF71_13760</name>
</gene>
<accession>A0A5B8S862</accession>
<keyword evidence="3" id="KW-1185">Reference proteome</keyword>
<feature type="transmembrane region" description="Helical" evidence="1">
    <location>
        <begin position="119"/>
        <end position="138"/>
    </location>
</feature>
<keyword evidence="1" id="KW-0812">Transmembrane</keyword>
<dbReference type="OrthoDB" id="7028951at2"/>
<proteinExistence type="predicted"/>
<name>A0A5B8S862_9SPHN</name>
<sequence length="201" mass="22148">MFTTRRHRHDRQLALTIGLVLLVATYLVFSIRAVLDPAAPGEFLSLKRLLATTAGSGLFMLAVAKAAKMTTTRWSERLMALLWVTAIGSIAIFAFRIGYDVLVDNRLEAVVARNARWVLAWLGYFGSAIGGYFAITFVKQAMHREPAAPAFDRADIAAVMVAEVADWTPAERRALIARLSRLRDYDEADPLVGCLDAPPRG</sequence>
<evidence type="ECO:0000313" key="3">
    <source>
        <dbReference type="Proteomes" id="UP000321172"/>
    </source>
</evidence>
<reference evidence="2 3" key="1">
    <citation type="journal article" date="2013" name="J. Microbiol. Biotechnol.">
        <title>Novosphingobium ginsenosidimutans sp. nov., with the ability to convert ginsenoside.</title>
        <authorList>
            <person name="Kim J.K."/>
            <person name="He D."/>
            <person name="Liu Q.M."/>
            <person name="Park H.Y."/>
            <person name="Jung M.S."/>
            <person name="Yoon M.H."/>
            <person name="Kim S.C."/>
            <person name="Im W.T."/>
        </authorList>
    </citation>
    <scope>NUCLEOTIDE SEQUENCE [LARGE SCALE GENOMIC DNA]</scope>
    <source>
        <strain evidence="2 3">FW-6</strain>
    </source>
</reference>
<feature type="transmembrane region" description="Helical" evidence="1">
    <location>
        <begin position="49"/>
        <end position="67"/>
    </location>
</feature>
<protein>
    <submittedName>
        <fullName evidence="2">Uncharacterized protein</fullName>
    </submittedName>
</protein>
<dbReference type="KEGG" id="ngf:FRF71_13760"/>
<dbReference type="EMBL" id="CP042345">
    <property type="protein sequence ID" value="QEA17112.1"/>
    <property type="molecule type" value="Genomic_DNA"/>
</dbReference>
<keyword evidence="1" id="KW-1133">Transmembrane helix</keyword>
<evidence type="ECO:0000313" key="2">
    <source>
        <dbReference type="EMBL" id="QEA17112.1"/>
    </source>
</evidence>
<feature type="transmembrane region" description="Helical" evidence="1">
    <location>
        <begin position="79"/>
        <end position="99"/>
    </location>
</feature>
<dbReference type="RefSeq" id="WP_147091191.1">
    <property type="nucleotide sequence ID" value="NZ_BAABJD010000002.1"/>
</dbReference>